<evidence type="ECO:0000313" key="6">
    <source>
        <dbReference type="Proteomes" id="UP000185003"/>
    </source>
</evidence>
<keyword evidence="2" id="KW-0964">Secreted</keyword>
<feature type="chain" id="PRO_5012907284" evidence="4">
    <location>
        <begin position="20"/>
        <end position="511"/>
    </location>
</feature>
<dbReference type="Gene3D" id="2.160.20.10">
    <property type="entry name" value="Single-stranded right-handed beta-helix, Pectin lyase-like"/>
    <property type="match status" value="1"/>
</dbReference>
<gene>
    <name evidence="5" type="ORF">SAMN04488055_3179</name>
</gene>
<dbReference type="SUPFAM" id="SSF51126">
    <property type="entry name" value="Pectin lyase-like"/>
    <property type="match status" value="1"/>
</dbReference>
<evidence type="ECO:0000256" key="3">
    <source>
        <dbReference type="ARBA" id="ARBA00022729"/>
    </source>
</evidence>
<proteinExistence type="predicted"/>
<dbReference type="STRING" id="536979.SAMN04488055_3179"/>
<dbReference type="InterPro" id="IPR012334">
    <property type="entry name" value="Pectin_lyas_fold"/>
</dbReference>
<dbReference type="PROSITE" id="PS51257">
    <property type="entry name" value="PROKAR_LIPOPROTEIN"/>
    <property type="match status" value="1"/>
</dbReference>
<dbReference type="RefSeq" id="WP_074240161.1">
    <property type="nucleotide sequence ID" value="NZ_FSRA01000001.1"/>
</dbReference>
<dbReference type="GO" id="GO:0005576">
    <property type="term" value="C:extracellular region"/>
    <property type="evidence" value="ECO:0007669"/>
    <property type="project" value="UniProtKB-SubCell"/>
</dbReference>
<reference evidence="5 6" key="1">
    <citation type="submission" date="2016-11" db="EMBL/GenBank/DDBJ databases">
        <authorList>
            <person name="Jaros S."/>
            <person name="Januszkiewicz K."/>
            <person name="Wedrychowicz H."/>
        </authorList>
    </citation>
    <scope>NUCLEOTIDE SEQUENCE [LARGE SCALE GENOMIC DNA]</scope>
    <source>
        <strain evidence="5 6">DSM 24787</strain>
    </source>
</reference>
<evidence type="ECO:0000313" key="5">
    <source>
        <dbReference type="EMBL" id="SIO14837.1"/>
    </source>
</evidence>
<dbReference type="InterPro" id="IPR011050">
    <property type="entry name" value="Pectin_lyase_fold/virulence"/>
</dbReference>
<comment type="subcellular location">
    <subcellularLocation>
        <location evidence="1">Secreted</location>
    </subcellularLocation>
</comment>
<dbReference type="InterPro" id="IPR052052">
    <property type="entry name" value="Polysaccharide_Lyase_9"/>
</dbReference>
<dbReference type="PANTHER" id="PTHR40088">
    <property type="entry name" value="PECTATE LYASE (EUROFUNG)"/>
    <property type="match status" value="1"/>
</dbReference>
<feature type="signal peptide" evidence="4">
    <location>
        <begin position="1"/>
        <end position="19"/>
    </location>
</feature>
<keyword evidence="3 4" id="KW-0732">Signal</keyword>
<keyword evidence="6" id="KW-1185">Reference proteome</keyword>
<sequence length="511" mass="55443">MRVLLMIILLAGVTTSACSKRNSPSGTQEPPRQNTFYVAPTGNDANAGTPAAPIRSINTALGKAIPGDTVIVKGGTYYEKVVFPKSGRLEKLITLKAFPGERAIIDGTGLSITGKEALVFIRNASYVVFEGFEVCNYKSSTPWVNINGIVADQGSSNIIIRKNKIYNIEHNVNPEDGRSGHAIEIIGNTAIPMKNIVVEENEIHDCNTGYSENLTINGYVDGFVIRKNTIYNAENIGIDAAGGYAANTVPAYNYARNGLITENHLYNINMRTGPIGGIHSYGAIGIYIDGARNIIVERNKVHDTDRGIGIVSENDAFPTSDCIVRNNFVYNNFRVGIYLGGYLGYTGGGTRNCYVLNNTLYKNNRVLGAFDEIEGELRLTENCFDNVIRNNLVYGGPADLFVHKYTNTGSGNIIDNNLYFTTNTPGWIWNTTNGTPYTDFAAWKAATNVDANSIYGADPLITDPTLPDLRIQITSPAKNAGFVISAEKQGTLDIEGNPRIANGKISIGAHQ</sequence>
<dbReference type="AlphaFoldDB" id="A0A1N6H595"/>
<evidence type="ECO:0000256" key="1">
    <source>
        <dbReference type="ARBA" id="ARBA00004613"/>
    </source>
</evidence>
<dbReference type="OrthoDB" id="9795486at2"/>
<dbReference type="GO" id="GO:0016837">
    <property type="term" value="F:carbon-oxygen lyase activity, acting on polysaccharides"/>
    <property type="evidence" value="ECO:0007669"/>
    <property type="project" value="TreeGrafter"/>
</dbReference>
<dbReference type="SMART" id="SM00710">
    <property type="entry name" value="PbH1"/>
    <property type="match status" value="7"/>
</dbReference>
<dbReference type="InterPro" id="IPR006626">
    <property type="entry name" value="PbH1"/>
</dbReference>
<dbReference type="EMBL" id="FSRA01000001">
    <property type="protein sequence ID" value="SIO14837.1"/>
    <property type="molecule type" value="Genomic_DNA"/>
</dbReference>
<protein>
    <submittedName>
        <fullName evidence="5">Right handed beta helix region</fullName>
    </submittedName>
</protein>
<dbReference type="Proteomes" id="UP000185003">
    <property type="component" value="Unassembled WGS sequence"/>
</dbReference>
<organism evidence="5 6">
    <name type="scientific">Chitinophaga niabensis</name>
    <dbReference type="NCBI Taxonomy" id="536979"/>
    <lineage>
        <taxon>Bacteria</taxon>
        <taxon>Pseudomonadati</taxon>
        <taxon>Bacteroidota</taxon>
        <taxon>Chitinophagia</taxon>
        <taxon>Chitinophagales</taxon>
        <taxon>Chitinophagaceae</taxon>
        <taxon>Chitinophaga</taxon>
    </lineage>
</organism>
<evidence type="ECO:0000256" key="4">
    <source>
        <dbReference type="SAM" id="SignalP"/>
    </source>
</evidence>
<accession>A0A1N6H595</accession>
<name>A0A1N6H595_9BACT</name>
<dbReference type="PANTHER" id="PTHR40088:SF2">
    <property type="entry name" value="SECRETED SUGAR HYDROLASE"/>
    <property type="match status" value="1"/>
</dbReference>
<evidence type="ECO:0000256" key="2">
    <source>
        <dbReference type="ARBA" id="ARBA00022525"/>
    </source>
</evidence>